<proteinExistence type="predicted"/>
<evidence type="ECO:0000313" key="2">
    <source>
        <dbReference type="EMBL" id="SFM90940.1"/>
    </source>
</evidence>
<sequence length="284" mass="32676">MDIDFEHPCERGASYSLSEHKRVLGAVSRARGDWHQAFYEVRDRKGNGVPDMSWSTFCEYAGTRTDTYEVRDDDATTPDIAEMVCAALSPADDDPDTRYRTERVQEAIHALPRRQFEAVVRWSVLARRGVKVRTVRGAKRADTLEDEMTETEARNFRRACESLREALADLATGVHVLRAPRELVPDPQDPYVSGAPEAPVSTRQGDPVHERPSTLPPRFWEEQRFWSMVHEWDRKWVDSVPPVPRNWASLPAGTPWRLESEYQNYRPRKRTAPWIASIQSEDSQ</sequence>
<keyword evidence="3" id="KW-1185">Reference proteome</keyword>
<accession>A0A1I4UQC1</accession>
<name>A0A1I4UQC1_PSUAM</name>
<reference evidence="2 3" key="1">
    <citation type="submission" date="2016-10" db="EMBL/GenBank/DDBJ databases">
        <authorList>
            <person name="de Groot N.N."/>
        </authorList>
    </citation>
    <scope>NUCLEOTIDE SEQUENCE [LARGE SCALE GENOMIC DNA]</scope>
    <source>
        <strain evidence="2 3">CGMCC 4.1877</strain>
    </source>
</reference>
<feature type="region of interest" description="Disordered" evidence="1">
    <location>
        <begin position="185"/>
        <end position="215"/>
    </location>
</feature>
<organism evidence="2 3">
    <name type="scientific">Pseudonocardia ammonioxydans</name>
    <dbReference type="NCBI Taxonomy" id="260086"/>
    <lineage>
        <taxon>Bacteria</taxon>
        <taxon>Bacillati</taxon>
        <taxon>Actinomycetota</taxon>
        <taxon>Actinomycetes</taxon>
        <taxon>Pseudonocardiales</taxon>
        <taxon>Pseudonocardiaceae</taxon>
        <taxon>Pseudonocardia</taxon>
    </lineage>
</organism>
<gene>
    <name evidence="2" type="ORF">SAMN05216207_1004215</name>
</gene>
<evidence type="ECO:0000313" key="3">
    <source>
        <dbReference type="Proteomes" id="UP000199614"/>
    </source>
</evidence>
<evidence type="ECO:0000256" key="1">
    <source>
        <dbReference type="SAM" id="MobiDB-lite"/>
    </source>
</evidence>
<dbReference type="AlphaFoldDB" id="A0A1I4UQC1"/>
<dbReference type="RefSeq" id="WP_093338646.1">
    <property type="nucleotide sequence ID" value="NZ_FOUY01000004.1"/>
</dbReference>
<dbReference type="EMBL" id="FOUY01000004">
    <property type="protein sequence ID" value="SFM90940.1"/>
    <property type="molecule type" value="Genomic_DNA"/>
</dbReference>
<protein>
    <submittedName>
        <fullName evidence="2">Uncharacterized protein</fullName>
    </submittedName>
</protein>
<dbReference type="Proteomes" id="UP000199614">
    <property type="component" value="Unassembled WGS sequence"/>
</dbReference>